<comment type="cofactor">
    <cofactor evidence="11">
        <name>(R)-lipoate</name>
        <dbReference type="ChEBI" id="CHEBI:83088"/>
    </cofactor>
    <text evidence="11">Binds 1 lipoyl cofactor covalently.</text>
</comment>
<dbReference type="EMBL" id="CP036425">
    <property type="protein sequence ID" value="QDU34916.1"/>
    <property type="molecule type" value="Genomic_DNA"/>
</dbReference>
<comment type="pathway">
    <text evidence="2 11">Amino-acid degradation; L-lysine degradation via saccharopine pathway; glutaryl-CoA from L-lysine: step 6/6.</text>
</comment>
<dbReference type="InterPro" id="IPR011053">
    <property type="entry name" value="Single_hybrid_motif"/>
</dbReference>
<dbReference type="EC" id="2.3.1.61" evidence="4 11"/>
<dbReference type="NCBIfam" id="NF004309">
    <property type="entry name" value="PRK05704.1"/>
    <property type="match status" value="1"/>
</dbReference>
<evidence type="ECO:0000256" key="11">
    <source>
        <dbReference type="RuleBase" id="RU361138"/>
    </source>
</evidence>
<feature type="compositionally biased region" description="Basic and acidic residues" evidence="12">
    <location>
        <begin position="113"/>
        <end position="124"/>
    </location>
</feature>
<reference evidence="15 16" key="1">
    <citation type="submission" date="2019-02" db="EMBL/GenBank/DDBJ databases">
        <title>Deep-cultivation of Planctomycetes and their phenomic and genomic characterization uncovers novel biology.</title>
        <authorList>
            <person name="Wiegand S."/>
            <person name="Jogler M."/>
            <person name="Boedeker C."/>
            <person name="Pinto D."/>
            <person name="Vollmers J."/>
            <person name="Rivas-Marin E."/>
            <person name="Kohn T."/>
            <person name="Peeters S.H."/>
            <person name="Heuer A."/>
            <person name="Rast P."/>
            <person name="Oberbeckmann S."/>
            <person name="Bunk B."/>
            <person name="Jeske O."/>
            <person name="Meyerdierks A."/>
            <person name="Storesund J.E."/>
            <person name="Kallscheuer N."/>
            <person name="Luecker S."/>
            <person name="Lage O.M."/>
            <person name="Pohl T."/>
            <person name="Merkel B.J."/>
            <person name="Hornburger P."/>
            <person name="Mueller R.-W."/>
            <person name="Bruemmer F."/>
            <person name="Labrenz M."/>
            <person name="Spormann A.M."/>
            <person name="Op den Camp H."/>
            <person name="Overmann J."/>
            <person name="Amann R."/>
            <person name="Jetten M.S.M."/>
            <person name="Mascher T."/>
            <person name="Medema M.H."/>
            <person name="Devos D.P."/>
            <person name="Kaster A.-K."/>
            <person name="Ovreas L."/>
            <person name="Rohde M."/>
            <person name="Galperin M.Y."/>
            <person name="Jogler C."/>
        </authorList>
    </citation>
    <scope>NUCLEOTIDE SEQUENCE [LARGE SCALE GENOMIC DNA]</scope>
    <source>
        <strain evidence="15 16">KS4</strain>
    </source>
</reference>
<dbReference type="GO" id="GO:0004149">
    <property type="term" value="F:dihydrolipoyllysine-residue succinyltransferase activity"/>
    <property type="evidence" value="ECO:0007669"/>
    <property type="project" value="UniProtKB-UniRule"/>
</dbReference>
<dbReference type="Pfam" id="PF00198">
    <property type="entry name" value="2-oxoacid_dh"/>
    <property type="match status" value="1"/>
</dbReference>
<dbReference type="InterPro" id="IPR000089">
    <property type="entry name" value="Biotin_lipoyl"/>
</dbReference>
<dbReference type="Pfam" id="PF02817">
    <property type="entry name" value="E3_binding"/>
    <property type="match status" value="1"/>
</dbReference>
<feature type="region of interest" description="Disordered" evidence="12">
    <location>
        <begin position="113"/>
        <end position="138"/>
    </location>
</feature>
<evidence type="ECO:0000256" key="12">
    <source>
        <dbReference type="SAM" id="MobiDB-lite"/>
    </source>
</evidence>
<organism evidence="15 16">
    <name type="scientific">Poriferisphaera corsica</name>
    <dbReference type="NCBI Taxonomy" id="2528020"/>
    <lineage>
        <taxon>Bacteria</taxon>
        <taxon>Pseudomonadati</taxon>
        <taxon>Planctomycetota</taxon>
        <taxon>Phycisphaerae</taxon>
        <taxon>Phycisphaerales</taxon>
        <taxon>Phycisphaeraceae</taxon>
        <taxon>Poriferisphaera</taxon>
    </lineage>
</organism>
<evidence type="ECO:0000256" key="2">
    <source>
        <dbReference type="ARBA" id="ARBA00005145"/>
    </source>
</evidence>
<keyword evidence="9 11" id="KW-0012">Acyltransferase</keyword>
<dbReference type="Pfam" id="PF00364">
    <property type="entry name" value="Biotin_lipoyl"/>
    <property type="match status" value="1"/>
</dbReference>
<evidence type="ECO:0000256" key="8">
    <source>
        <dbReference type="ARBA" id="ARBA00022823"/>
    </source>
</evidence>
<dbReference type="GO" id="GO:0033512">
    <property type="term" value="P:L-lysine catabolic process to acetyl-CoA via saccharopine"/>
    <property type="evidence" value="ECO:0007669"/>
    <property type="project" value="UniProtKB-UniRule"/>
</dbReference>
<dbReference type="GO" id="GO:0045252">
    <property type="term" value="C:oxoglutarate dehydrogenase complex"/>
    <property type="evidence" value="ECO:0007669"/>
    <property type="project" value="UniProtKB-UniRule"/>
</dbReference>
<feature type="compositionally biased region" description="Basic and acidic residues" evidence="12">
    <location>
        <begin position="207"/>
        <end position="220"/>
    </location>
</feature>
<evidence type="ECO:0000256" key="6">
    <source>
        <dbReference type="ARBA" id="ARBA00022532"/>
    </source>
</evidence>
<feature type="domain" description="Lipoyl-binding" evidence="13">
    <location>
        <begin position="2"/>
        <end position="77"/>
    </location>
</feature>
<keyword evidence="8 11" id="KW-0450">Lipoyl</keyword>
<feature type="region of interest" description="Disordered" evidence="12">
    <location>
        <begin position="187"/>
        <end position="220"/>
    </location>
</feature>
<gene>
    <name evidence="15" type="primary">sucB</name>
    <name evidence="15" type="ORF">KS4_29930</name>
</gene>
<dbReference type="KEGG" id="pcor:KS4_29930"/>
<dbReference type="InterPro" id="IPR003016">
    <property type="entry name" value="2-oxoA_DH_lipoyl-BS"/>
</dbReference>
<dbReference type="NCBIfam" id="TIGR01347">
    <property type="entry name" value="sucB"/>
    <property type="match status" value="1"/>
</dbReference>
<dbReference type="OrthoDB" id="9805770at2"/>
<evidence type="ECO:0000256" key="10">
    <source>
        <dbReference type="ARBA" id="ARBA00052761"/>
    </source>
</evidence>
<dbReference type="InterPro" id="IPR001078">
    <property type="entry name" value="2-oxoacid_DH_actylTfrase"/>
</dbReference>
<keyword evidence="16" id="KW-1185">Reference proteome</keyword>
<sequence>MAVELIVPEVGESITEVQIGQWIKKTGDGVQKDDPIVEIETDKVTLELPAPASGTITKLLLEQGAEAKVGDVIGYMEEGEVAAVKTSPETSPVVEEKEEATEAVAEKVAAIAEKKQETETDDAKPSPVGVSKQIPGRQDPRVMPAAQRLLDLYGIQAADVEASGPGGRLLKEDVERHVAWKRPMQGNGATQIIPQPSAPAPTLQPAAEKREVSTEPGREEELVPMTPMRRRIAERLVQAQHSAALLTTFNEIDMTNVMAIRSKYKDAFLKRYDIKLGFMSFFVKAVVDALKQFPAINAEIVGTDVLYKNYYDIGIAVGGGKGLVVPIIRNAERLSFAEIEQAITQYGKAARDNKIKLEELTGGTFTITNGGVYGSMMSTPIINPPQSGVLGMHNIIRRPIAVGQPGKETVEVRPMMYIALTYDHRIVDGREAVSFLIRIKDALEDPSRMLMEI</sequence>
<dbReference type="InterPro" id="IPR050537">
    <property type="entry name" value="2-oxoacid_dehydrogenase"/>
</dbReference>
<comment type="catalytic activity">
    <reaction evidence="10 11">
        <text>N(6)-[(R)-dihydrolipoyl]-L-lysyl-[protein] + succinyl-CoA = N(6)-[(R)-S(8)-succinyldihydrolipoyl]-L-lysyl-[protein] + CoA</text>
        <dbReference type="Rhea" id="RHEA:15213"/>
        <dbReference type="Rhea" id="RHEA-COMP:10475"/>
        <dbReference type="Rhea" id="RHEA-COMP:20092"/>
        <dbReference type="ChEBI" id="CHEBI:57287"/>
        <dbReference type="ChEBI" id="CHEBI:57292"/>
        <dbReference type="ChEBI" id="CHEBI:83100"/>
        <dbReference type="ChEBI" id="CHEBI:83120"/>
        <dbReference type="EC" id="2.3.1.61"/>
    </reaction>
</comment>
<evidence type="ECO:0000256" key="4">
    <source>
        <dbReference type="ARBA" id="ARBA00012945"/>
    </source>
</evidence>
<evidence type="ECO:0000259" key="14">
    <source>
        <dbReference type="PROSITE" id="PS51826"/>
    </source>
</evidence>
<dbReference type="PROSITE" id="PS50968">
    <property type="entry name" value="BIOTINYL_LIPOYL"/>
    <property type="match status" value="1"/>
</dbReference>
<dbReference type="SUPFAM" id="SSF51230">
    <property type="entry name" value="Single hybrid motif"/>
    <property type="match status" value="1"/>
</dbReference>
<evidence type="ECO:0000313" key="15">
    <source>
        <dbReference type="EMBL" id="QDU34916.1"/>
    </source>
</evidence>
<keyword evidence="7 11" id="KW-0808">Transferase</keyword>
<evidence type="ECO:0000313" key="16">
    <source>
        <dbReference type="Proteomes" id="UP000317369"/>
    </source>
</evidence>
<dbReference type="InterPro" id="IPR006255">
    <property type="entry name" value="SucB"/>
</dbReference>
<comment type="function">
    <text evidence="1 11">E2 component of the 2-oxoglutarate dehydrogenase (OGDH) complex which catalyzes the second step in the conversion of 2-oxoglutarate to succinyl-CoA and CO(2).</text>
</comment>
<evidence type="ECO:0000256" key="7">
    <source>
        <dbReference type="ARBA" id="ARBA00022679"/>
    </source>
</evidence>
<dbReference type="AlphaFoldDB" id="A0A517YXG4"/>
<dbReference type="Gene3D" id="4.10.320.10">
    <property type="entry name" value="E3-binding domain"/>
    <property type="match status" value="1"/>
</dbReference>
<dbReference type="SUPFAM" id="SSF47005">
    <property type="entry name" value="Peripheral subunit-binding domain of 2-oxo acid dehydrogenase complex"/>
    <property type="match status" value="1"/>
</dbReference>
<evidence type="ECO:0000259" key="13">
    <source>
        <dbReference type="PROSITE" id="PS50968"/>
    </source>
</evidence>
<dbReference type="InterPro" id="IPR004167">
    <property type="entry name" value="PSBD"/>
</dbReference>
<dbReference type="GO" id="GO:0006099">
    <property type="term" value="P:tricarboxylic acid cycle"/>
    <property type="evidence" value="ECO:0007669"/>
    <property type="project" value="UniProtKB-UniRule"/>
</dbReference>
<dbReference type="PROSITE" id="PS51826">
    <property type="entry name" value="PSBD"/>
    <property type="match status" value="1"/>
</dbReference>
<dbReference type="RefSeq" id="WP_145079443.1">
    <property type="nucleotide sequence ID" value="NZ_CP036425.1"/>
</dbReference>
<keyword evidence="6 11" id="KW-0816">Tricarboxylic acid cycle</keyword>
<dbReference type="UniPathway" id="UPA00868">
    <property type="reaction ID" value="UER00840"/>
</dbReference>
<dbReference type="Gene3D" id="2.40.50.100">
    <property type="match status" value="1"/>
</dbReference>
<name>A0A517YXG4_9BACT</name>
<dbReference type="InterPro" id="IPR023213">
    <property type="entry name" value="CAT-like_dom_sf"/>
</dbReference>
<evidence type="ECO:0000256" key="5">
    <source>
        <dbReference type="ARBA" id="ARBA00019511"/>
    </source>
</evidence>
<dbReference type="InterPro" id="IPR036625">
    <property type="entry name" value="E3-bd_dom_sf"/>
</dbReference>
<accession>A0A517YXG4</accession>
<evidence type="ECO:0000256" key="3">
    <source>
        <dbReference type="ARBA" id="ARBA00007317"/>
    </source>
</evidence>
<dbReference type="GO" id="GO:0005829">
    <property type="term" value="C:cytosol"/>
    <property type="evidence" value="ECO:0007669"/>
    <property type="project" value="TreeGrafter"/>
</dbReference>
<evidence type="ECO:0000256" key="9">
    <source>
        <dbReference type="ARBA" id="ARBA00023315"/>
    </source>
</evidence>
<proteinExistence type="inferred from homology"/>
<dbReference type="PANTHER" id="PTHR43416">
    <property type="entry name" value="DIHYDROLIPOYLLYSINE-RESIDUE SUCCINYLTRANSFERASE COMPONENT OF 2-OXOGLUTARATE DEHYDROGENASE COMPLEX, MITOCHONDRIAL-RELATED"/>
    <property type="match status" value="1"/>
</dbReference>
<feature type="domain" description="Peripheral subunit-binding (PSBD)" evidence="14">
    <location>
        <begin position="141"/>
        <end position="178"/>
    </location>
</feature>
<dbReference type="CDD" id="cd06849">
    <property type="entry name" value="lipoyl_domain"/>
    <property type="match status" value="1"/>
</dbReference>
<dbReference type="SUPFAM" id="SSF52777">
    <property type="entry name" value="CoA-dependent acyltransferases"/>
    <property type="match status" value="1"/>
</dbReference>
<dbReference type="Proteomes" id="UP000317369">
    <property type="component" value="Chromosome"/>
</dbReference>
<dbReference type="PANTHER" id="PTHR43416:SF5">
    <property type="entry name" value="DIHYDROLIPOYLLYSINE-RESIDUE SUCCINYLTRANSFERASE COMPONENT OF 2-OXOGLUTARATE DEHYDROGENASE COMPLEX, MITOCHONDRIAL"/>
    <property type="match status" value="1"/>
</dbReference>
<comment type="similarity">
    <text evidence="3 11">Belongs to the 2-oxoacid dehydrogenase family.</text>
</comment>
<dbReference type="PROSITE" id="PS00189">
    <property type="entry name" value="LIPOYL"/>
    <property type="match status" value="1"/>
</dbReference>
<evidence type="ECO:0000256" key="1">
    <source>
        <dbReference type="ARBA" id="ARBA00004052"/>
    </source>
</evidence>
<dbReference type="Gene3D" id="3.30.559.10">
    <property type="entry name" value="Chloramphenicol acetyltransferase-like domain"/>
    <property type="match status" value="1"/>
</dbReference>
<protein>
    <recommendedName>
        <fullName evidence="5 11">Dihydrolipoyllysine-residue succinyltransferase component of 2-oxoglutarate dehydrogenase complex</fullName>
        <ecNumber evidence="4 11">2.3.1.61</ecNumber>
    </recommendedName>
    <alternativeName>
        <fullName evidence="11">2-oxoglutarate dehydrogenase complex component E2</fullName>
    </alternativeName>
</protein>